<dbReference type="InterPro" id="IPR032710">
    <property type="entry name" value="NTF2-like_dom_sf"/>
</dbReference>
<protein>
    <submittedName>
        <fullName evidence="2">DUF4440 domain-containing protein</fullName>
    </submittedName>
</protein>
<dbReference type="Gene3D" id="3.10.450.50">
    <property type="match status" value="1"/>
</dbReference>
<dbReference type="RefSeq" id="WP_345356178.1">
    <property type="nucleotide sequence ID" value="NZ_BAABII010000002.1"/>
</dbReference>
<name>A0ABV4CM36_9PSEU</name>
<organism evidence="2 3">
    <name type="scientific">Saccharopolyspora cebuensis</name>
    <dbReference type="NCBI Taxonomy" id="418759"/>
    <lineage>
        <taxon>Bacteria</taxon>
        <taxon>Bacillati</taxon>
        <taxon>Actinomycetota</taxon>
        <taxon>Actinomycetes</taxon>
        <taxon>Pseudonocardiales</taxon>
        <taxon>Pseudonocardiaceae</taxon>
        <taxon>Saccharopolyspora</taxon>
    </lineage>
</organism>
<gene>
    <name evidence="2" type="ORF">AB8O55_22175</name>
</gene>
<evidence type="ECO:0000259" key="1">
    <source>
        <dbReference type="Pfam" id="PF14534"/>
    </source>
</evidence>
<proteinExistence type="predicted"/>
<reference evidence="2 3" key="1">
    <citation type="submission" date="2024-08" db="EMBL/GenBank/DDBJ databases">
        <title>Genome mining of Saccharopolyspora cebuensis PGLac3 from Nigerian medicinal plant.</title>
        <authorList>
            <person name="Ezeobiora C.E."/>
            <person name="Igbokwe N.H."/>
            <person name="Amin D.H."/>
            <person name="Mendie U.E."/>
        </authorList>
    </citation>
    <scope>NUCLEOTIDE SEQUENCE [LARGE SCALE GENOMIC DNA]</scope>
    <source>
        <strain evidence="2 3">PGLac3</strain>
    </source>
</reference>
<dbReference type="SUPFAM" id="SSF54427">
    <property type="entry name" value="NTF2-like"/>
    <property type="match status" value="1"/>
</dbReference>
<dbReference type="Proteomes" id="UP001564626">
    <property type="component" value="Unassembled WGS sequence"/>
</dbReference>
<feature type="domain" description="DUF4440" evidence="1">
    <location>
        <begin position="22"/>
        <end position="106"/>
    </location>
</feature>
<accession>A0ABV4CM36</accession>
<dbReference type="Pfam" id="PF14534">
    <property type="entry name" value="DUF4440"/>
    <property type="match status" value="1"/>
</dbReference>
<dbReference type="InterPro" id="IPR027843">
    <property type="entry name" value="DUF4440"/>
</dbReference>
<evidence type="ECO:0000313" key="3">
    <source>
        <dbReference type="Proteomes" id="UP001564626"/>
    </source>
</evidence>
<sequence length="120" mass="13879">MDPVLAELAELEPLFHRGTTLPEVEAMIAPDFREIGASGRTYSREHVIAVLAERFRNPVPERWETDDFRRRELAPGLHLLTYALRQGDRLTQRATLWQRTPDGWQVRFHQGTVVTRTGTE</sequence>
<keyword evidence="3" id="KW-1185">Reference proteome</keyword>
<evidence type="ECO:0000313" key="2">
    <source>
        <dbReference type="EMBL" id="MEY8042130.1"/>
    </source>
</evidence>
<comment type="caution">
    <text evidence="2">The sequence shown here is derived from an EMBL/GenBank/DDBJ whole genome shotgun (WGS) entry which is preliminary data.</text>
</comment>
<dbReference type="EMBL" id="JBGEHV010000049">
    <property type="protein sequence ID" value="MEY8042130.1"/>
    <property type="molecule type" value="Genomic_DNA"/>
</dbReference>